<feature type="region of interest" description="Disordered" evidence="1">
    <location>
        <begin position="1"/>
        <end position="41"/>
    </location>
</feature>
<comment type="caution">
    <text evidence="4">The sequence shown here is derived from an EMBL/GenBank/DDBJ whole genome shotgun (WGS) entry which is preliminary data.</text>
</comment>
<evidence type="ECO:0000256" key="2">
    <source>
        <dbReference type="SAM" id="Phobius"/>
    </source>
</evidence>
<reference evidence="5" key="1">
    <citation type="submission" date="2018-09" db="EMBL/GenBank/DDBJ databases">
        <authorList>
            <person name="Livingstone P.G."/>
            <person name="Whitworth D.E."/>
        </authorList>
    </citation>
    <scope>NUCLEOTIDE SEQUENCE [LARGE SCALE GENOMIC DNA]</scope>
    <source>
        <strain evidence="5">CA043D</strain>
    </source>
</reference>
<feature type="transmembrane region" description="Helical" evidence="2">
    <location>
        <begin position="50"/>
        <end position="70"/>
    </location>
</feature>
<evidence type="ECO:0000313" key="5">
    <source>
        <dbReference type="Proteomes" id="UP000268313"/>
    </source>
</evidence>
<evidence type="ECO:0000313" key="4">
    <source>
        <dbReference type="EMBL" id="RKH00874.1"/>
    </source>
</evidence>
<dbReference type="RefSeq" id="WP_120604550.1">
    <property type="nucleotide sequence ID" value="NZ_RAWE01000084.1"/>
</dbReference>
<dbReference type="Proteomes" id="UP000268313">
    <property type="component" value="Unassembled WGS sequence"/>
</dbReference>
<dbReference type="Pfam" id="PF12248">
    <property type="entry name" value="Methyltransf_FA"/>
    <property type="match status" value="1"/>
</dbReference>
<accession>A0A3A8KG88</accession>
<name>A0A3A8KG88_9BACT</name>
<dbReference type="OrthoDB" id="5506916at2"/>
<keyword evidence="2" id="KW-0472">Membrane</keyword>
<keyword evidence="5" id="KW-1185">Reference proteome</keyword>
<evidence type="ECO:0000256" key="1">
    <source>
        <dbReference type="SAM" id="MobiDB-lite"/>
    </source>
</evidence>
<proteinExistence type="predicted"/>
<gene>
    <name evidence="4" type="ORF">D7X32_22100</name>
</gene>
<dbReference type="AlphaFoldDB" id="A0A3A8KG88"/>
<dbReference type="InterPro" id="IPR022041">
    <property type="entry name" value="Methyltransf_FA"/>
</dbReference>
<feature type="compositionally biased region" description="Basic and acidic residues" evidence="1">
    <location>
        <begin position="1"/>
        <end position="12"/>
    </location>
</feature>
<feature type="domain" description="Farnesoic acid O-methyl transferase" evidence="3">
    <location>
        <begin position="392"/>
        <end position="483"/>
    </location>
</feature>
<keyword evidence="2" id="KW-0812">Transmembrane</keyword>
<sequence length="491" mass="53868">MGQASRKDKDTQKQAGSPPAATVPSSPEASQPAVPHEGWRKPAGMGRKGWAILAGAVAFIQLPLIHYALFRGQADVTATVPYQQSFNDPAVVARDFFSTGAYWRATNGELLGPAPKNNPLWLQAALPDDVAVEFDVRPEYPEGDIRVELFGNGRDPASGYVLVQGGWNNSLSVIARRDINAPALDALQRKAARIAEKGGGQGADLVATGVFKQDTAMRVESRVGAPIQSGRTYHWRIERRGNVLKWAIDGQLVAELDDPFPFKGKGHDRLGLSGWESQLFFDNLRIGTPDSMPATIVAKQEPTLPAGPSADDFNRDTLGDAWNVTHPAAVKLEDGALVVQNVGNRPVWLKKPLPENATIEFDAWGDSPDGDMKVEAWGDGRSFYAGDPRLQYTATGYVFIFGGWRNTQSIIARQHEHTNDRAVRDGAAVVPGQHYHFKITRRDGLLSWEVDGKPFLTLQDASPLYGPRNQYFGFSGWQTRVHFDNLKIQPL</sequence>
<keyword evidence="2" id="KW-1133">Transmembrane helix</keyword>
<dbReference type="EMBL" id="RAWE01000084">
    <property type="protein sequence ID" value="RKH00874.1"/>
    <property type="molecule type" value="Genomic_DNA"/>
</dbReference>
<organism evidence="4 5">
    <name type="scientific">Corallococcus carmarthensis</name>
    <dbReference type="NCBI Taxonomy" id="2316728"/>
    <lineage>
        <taxon>Bacteria</taxon>
        <taxon>Pseudomonadati</taxon>
        <taxon>Myxococcota</taxon>
        <taxon>Myxococcia</taxon>
        <taxon>Myxococcales</taxon>
        <taxon>Cystobacterineae</taxon>
        <taxon>Myxococcaceae</taxon>
        <taxon>Corallococcus</taxon>
    </lineage>
</organism>
<dbReference type="Gene3D" id="2.60.120.560">
    <property type="entry name" value="Exo-inulinase, domain 1"/>
    <property type="match status" value="2"/>
</dbReference>
<evidence type="ECO:0000259" key="3">
    <source>
        <dbReference type="Pfam" id="PF12248"/>
    </source>
</evidence>
<protein>
    <recommendedName>
        <fullName evidence="3">Farnesoic acid O-methyl transferase domain-containing protein</fullName>
    </recommendedName>
</protein>